<name>A0A1H1N919_9FLAO</name>
<keyword evidence="4" id="KW-1185">Reference proteome</keyword>
<evidence type="ECO:0000313" key="3">
    <source>
        <dbReference type="EMBL" id="SDR95503.1"/>
    </source>
</evidence>
<evidence type="ECO:0000256" key="1">
    <source>
        <dbReference type="SAM" id="MobiDB-lite"/>
    </source>
</evidence>
<organism evidence="3 4">
    <name type="scientific">Winogradskyella sediminis</name>
    <dbReference type="NCBI Taxonomy" id="1382466"/>
    <lineage>
        <taxon>Bacteria</taxon>
        <taxon>Pseudomonadati</taxon>
        <taxon>Bacteroidota</taxon>
        <taxon>Flavobacteriia</taxon>
        <taxon>Flavobacteriales</taxon>
        <taxon>Flavobacteriaceae</taxon>
        <taxon>Winogradskyella</taxon>
    </lineage>
</organism>
<dbReference type="Gene3D" id="1.20.120.1490">
    <property type="match status" value="1"/>
</dbReference>
<dbReference type="EMBL" id="LT629774">
    <property type="protein sequence ID" value="SDR95503.1"/>
    <property type="molecule type" value="Genomic_DNA"/>
</dbReference>
<evidence type="ECO:0008006" key="5">
    <source>
        <dbReference type="Google" id="ProtNLM"/>
    </source>
</evidence>
<evidence type="ECO:0000313" key="4">
    <source>
        <dbReference type="Proteomes" id="UP000198963"/>
    </source>
</evidence>
<feature type="transmembrane region" description="Helical" evidence="2">
    <location>
        <begin position="6"/>
        <end position="25"/>
    </location>
</feature>
<dbReference type="RefSeq" id="WP_092443992.1">
    <property type="nucleotide sequence ID" value="NZ_LT629774.1"/>
</dbReference>
<protein>
    <recommendedName>
        <fullName evidence="5">Heavy-metal resistance</fullName>
    </recommendedName>
</protein>
<keyword evidence="2" id="KW-1133">Transmembrane helix</keyword>
<accession>A0A1H1N919</accession>
<keyword evidence="2" id="KW-0472">Membrane</keyword>
<gene>
    <name evidence="3" type="ORF">SAMN04489797_0540</name>
</gene>
<dbReference type="STRING" id="1249933.SAMN04489797_0540"/>
<feature type="region of interest" description="Disordered" evidence="1">
    <location>
        <begin position="145"/>
        <end position="166"/>
    </location>
</feature>
<sequence length="166" mass="19400">MKKNAILYILLVFLIVVNGFFLYNYMGLSRNDRPKGQQRDKDFIVKELNFNAAQLEEFNEKNKGHHQTIKNLSDEVKVLKDYLFSMLSNDSINPKIIDSITSLVCEKETAKEKETFYHFKMIHNISNEKQKEKFKSILFDALRQGDNANRPLPPNMTEGHRPPPRP</sequence>
<keyword evidence="2" id="KW-0812">Transmembrane</keyword>
<proteinExistence type="predicted"/>
<evidence type="ECO:0000256" key="2">
    <source>
        <dbReference type="SAM" id="Phobius"/>
    </source>
</evidence>
<reference evidence="3 4" key="1">
    <citation type="submission" date="2016-10" db="EMBL/GenBank/DDBJ databases">
        <authorList>
            <person name="Varghese N."/>
            <person name="Submissions S."/>
        </authorList>
    </citation>
    <scope>NUCLEOTIDE SEQUENCE [LARGE SCALE GENOMIC DNA]</scope>
    <source>
        <strain evidence="3 4">RHA_55</strain>
    </source>
</reference>
<dbReference type="Proteomes" id="UP000198963">
    <property type="component" value="Chromosome I"/>
</dbReference>
<dbReference type="AlphaFoldDB" id="A0A1H1N919"/>